<dbReference type="PANTHER" id="PTHR30055:SF240">
    <property type="entry name" value="HTH-TYPE TRANSCRIPTIONAL REGULATOR ACRR"/>
    <property type="match status" value="1"/>
</dbReference>
<dbReference type="Proteomes" id="UP000241222">
    <property type="component" value="Unassembled WGS sequence"/>
</dbReference>
<dbReference type="SUPFAM" id="SSF48498">
    <property type="entry name" value="Tetracyclin repressor-like, C-terminal domain"/>
    <property type="match status" value="1"/>
</dbReference>
<keyword evidence="8" id="KW-1185">Reference proteome</keyword>
<dbReference type="Pfam" id="PF00440">
    <property type="entry name" value="TetR_N"/>
    <property type="match status" value="1"/>
</dbReference>
<dbReference type="PRINTS" id="PR00455">
    <property type="entry name" value="HTHTETR"/>
</dbReference>
<dbReference type="Pfam" id="PF08361">
    <property type="entry name" value="TetR_C_2"/>
    <property type="match status" value="1"/>
</dbReference>
<dbReference type="InterPro" id="IPR036271">
    <property type="entry name" value="Tet_transcr_reg_TetR-rel_C_sf"/>
</dbReference>
<dbReference type="InterPro" id="IPR050109">
    <property type="entry name" value="HTH-type_TetR-like_transc_reg"/>
</dbReference>
<dbReference type="GO" id="GO:0003700">
    <property type="term" value="F:DNA-binding transcription factor activity"/>
    <property type="evidence" value="ECO:0007669"/>
    <property type="project" value="TreeGrafter"/>
</dbReference>
<feature type="domain" description="HTH tetR-type" evidence="6">
    <location>
        <begin position="10"/>
        <end position="70"/>
    </location>
</feature>
<reference evidence="7 8" key="1">
    <citation type="submission" date="2018-03" db="EMBL/GenBank/DDBJ databases">
        <title>Whole genome sequencing of Histamine producing bacteria.</title>
        <authorList>
            <person name="Butler K."/>
        </authorList>
    </citation>
    <scope>NUCLEOTIDE SEQUENCE [LARGE SCALE GENOMIC DNA]</scope>
    <source>
        <strain evidence="7 8">JCM 13586</strain>
    </source>
</reference>
<dbReference type="EMBL" id="PYMH01000010">
    <property type="protein sequence ID" value="PSU32261.1"/>
    <property type="molecule type" value="Genomic_DNA"/>
</dbReference>
<keyword evidence="3 5" id="KW-0238">DNA-binding</keyword>
<evidence type="ECO:0000256" key="5">
    <source>
        <dbReference type="PROSITE-ProRule" id="PRU00335"/>
    </source>
</evidence>
<name>A0A2T3IV35_9GAMM</name>
<dbReference type="PROSITE" id="PS50977">
    <property type="entry name" value="HTH_TETR_2"/>
    <property type="match status" value="1"/>
</dbReference>
<evidence type="ECO:0000256" key="3">
    <source>
        <dbReference type="ARBA" id="ARBA00023125"/>
    </source>
</evidence>
<feature type="DNA-binding region" description="H-T-H motif" evidence="5">
    <location>
        <begin position="33"/>
        <end position="52"/>
    </location>
</feature>
<dbReference type="AlphaFoldDB" id="A0A2T3IV35"/>
<dbReference type="InterPro" id="IPR009057">
    <property type="entry name" value="Homeodomain-like_sf"/>
</dbReference>
<keyword evidence="4" id="KW-0804">Transcription</keyword>
<dbReference type="InterPro" id="IPR001647">
    <property type="entry name" value="HTH_TetR"/>
</dbReference>
<organism evidence="7 8">
    <name type="scientific">Photobacterium lutimaris</name>
    <dbReference type="NCBI Taxonomy" id="388278"/>
    <lineage>
        <taxon>Bacteria</taxon>
        <taxon>Pseudomonadati</taxon>
        <taxon>Pseudomonadota</taxon>
        <taxon>Gammaproteobacteria</taxon>
        <taxon>Vibrionales</taxon>
        <taxon>Vibrionaceae</taxon>
        <taxon>Photobacterium</taxon>
    </lineage>
</organism>
<gene>
    <name evidence="7" type="ORF">C9I99_18965</name>
</gene>
<evidence type="ECO:0000256" key="4">
    <source>
        <dbReference type="ARBA" id="ARBA00023163"/>
    </source>
</evidence>
<accession>A0A2T3IV35</accession>
<dbReference type="PROSITE" id="PS01081">
    <property type="entry name" value="HTH_TETR_1"/>
    <property type="match status" value="1"/>
</dbReference>
<dbReference type="OrthoDB" id="5293556at2"/>
<dbReference type="Gene3D" id="1.10.357.10">
    <property type="entry name" value="Tetracycline Repressor, domain 2"/>
    <property type="match status" value="1"/>
</dbReference>
<evidence type="ECO:0000313" key="7">
    <source>
        <dbReference type="EMBL" id="PSU32261.1"/>
    </source>
</evidence>
<evidence type="ECO:0000259" key="6">
    <source>
        <dbReference type="PROSITE" id="PS50977"/>
    </source>
</evidence>
<protein>
    <recommendedName>
        <fullName evidence="6">HTH tetR-type domain-containing protein</fullName>
    </recommendedName>
</protein>
<dbReference type="RefSeq" id="WP_107350406.1">
    <property type="nucleotide sequence ID" value="NZ_PYMH01000010.1"/>
</dbReference>
<keyword evidence="2" id="KW-0805">Transcription regulation</keyword>
<dbReference type="InterPro" id="IPR013572">
    <property type="entry name" value="Tscrpt_reg_MAATS_C"/>
</dbReference>
<evidence type="ECO:0000313" key="8">
    <source>
        <dbReference type="Proteomes" id="UP000241222"/>
    </source>
</evidence>
<evidence type="ECO:0000256" key="2">
    <source>
        <dbReference type="ARBA" id="ARBA00023015"/>
    </source>
</evidence>
<dbReference type="PANTHER" id="PTHR30055">
    <property type="entry name" value="HTH-TYPE TRANSCRIPTIONAL REGULATOR RUTR"/>
    <property type="match status" value="1"/>
</dbReference>
<keyword evidence="1" id="KW-0678">Repressor</keyword>
<dbReference type="SUPFAM" id="SSF46689">
    <property type="entry name" value="Homeodomain-like"/>
    <property type="match status" value="1"/>
</dbReference>
<dbReference type="GO" id="GO:0000976">
    <property type="term" value="F:transcription cis-regulatory region binding"/>
    <property type="evidence" value="ECO:0007669"/>
    <property type="project" value="TreeGrafter"/>
</dbReference>
<dbReference type="InterPro" id="IPR023772">
    <property type="entry name" value="DNA-bd_HTH_TetR-type_CS"/>
</dbReference>
<proteinExistence type="predicted"/>
<sequence>MARKSKEEAEQTRLLLLDTAMKVFSQKGLNKATLAGIAAEAGLTRGAIYWHFKDKADLLDALWQEQSVAVQQAAEAVAGQTGSALREGLLNVARVLLTEMRDTPKMTMIVQLSLQGFTDEDLRLRSIEKGQEDNAKVEGAMSQLQQDGLLLPHLTADIAAVIYSGLLTGICEQWTMYDRIAKTDEQIEQYVHSLSLALFIR</sequence>
<comment type="caution">
    <text evidence="7">The sequence shown here is derived from an EMBL/GenBank/DDBJ whole genome shotgun (WGS) entry which is preliminary data.</text>
</comment>
<evidence type="ECO:0000256" key="1">
    <source>
        <dbReference type="ARBA" id="ARBA00022491"/>
    </source>
</evidence>